<dbReference type="SUPFAM" id="SSF52047">
    <property type="entry name" value="RNI-like"/>
    <property type="match status" value="1"/>
</dbReference>
<evidence type="ECO:0000313" key="2">
    <source>
        <dbReference type="EMBL" id="MDR6535405.1"/>
    </source>
</evidence>
<protein>
    <submittedName>
        <fullName evidence="2">Ran GTPase-activating protein (RanGAP) involved in mRNA processing and transport</fullName>
    </submittedName>
</protein>
<feature type="compositionally biased region" description="Basic and acidic residues" evidence="1">
    <location>
        <begin position="505"/>
        <end position="514"/>
    </location>
</feature>
<accession>A0ABU1NAC5</accession>
<dbReference type="Gene3D" id="3.80.10.10">
    <property type="entry name" value="Ribonuclease Inhibitor"/>
    <property type="match status" value="1"/>
</dbReference>
<evidence type="ECO:0000256" key="1">
    <source>
        <dbReference type="SAM" id="MobiDB-lite"/>
    </source>
</evidence>
<dbReference type="RefSeq" id="WP_309899453.1">
    <property type="nucleotide sequence ID" value="NZ_JAVDRF010000002.1"/>
</dbReference>
<name>A0ABU1NAC5_9BURK</name>
<dbReference type="InterPro" id="IPR032675">
    <property type="entry name" value="LRR_dom_sf"/>
</dbReference>
<keyword evidence="3" id="KW-1185">Reference proteome</keyword>
<gene>
    <name evidence="2" type="ORF">J2739_001165</name>
</gene>
<evidence type="ECO:0000313" key="3">
    <source>
        <dbReference type="Proteomes" id="UP001184230"/>
    </source>
</evidence>
<comment type="caution">
    <text evidence="2">The sequence shown here is derived from an EMBL/GenBank/DDBJ whole genome shotgun (WGS) entry which is preliminary data.</text>
</comment>
<dbReference type="Proteomes" id="UP001184230">
    <property type="component" value="Unassembled WGS sequence"/>
</dbReference>
<dbReference type="EMBL" id="JAVDRF010000002">
    <property type="protein sequence ID" value="MDR6535405.1"/>
    <property type="molecule type" value="Genomic_DNA"/>
</dbReference>
<organism evidence="2 3">
    <name type="scientific">Variovorax soli</name>
    <dbReference type="NCBI Taxonomy" id="376815"/>
    <lineage>
        <taxon>Bacteria</taxon>
        <taxon>Pseudomonadati</taxon>
        <taxon>Pseudomonadota</taxon>
        <taxon>Betaproteobacteria</taxon>
        <taxon>Burkholderiales</taxon>
        <taxon>Comamonadaceae</taxon>
        <taxon>Variovorax</taxon>
    </lineage>
</organism>
<feature type="region of interest" description="Disordered" evidence="1">
    <location>
        <begin position="497"/>
        <end position="528"/>
    </location>
</feature>
<sequence>MTSPASNRYSPSRRHYHQALPTSDWREELCELRTAARKRSALFNQMIARFALDSAAVPTEDELNSLICECMRHGETKALNAILAQESPRTLCILERADASAWQTLHDALPAPSEIIELVLSGQVFGPQTSHLFGECLDRMPHLESLRLTNCTLSEVIQYWPALTRLQHLHFEAMQKPYNLLMHILETSSLTTFHLSDCKDSGLDGELHGNLARSLARQTTLRELTLKDLRADWFHGNLALGSYATSLKNQTKLERLDLSFNRLSPKICVELRDALEGKVTLTSLTLAGCWPGQHEEALDWTGLAKLVTLESLVSLDLSGNVLAHSMSPVMMAVASHPRLQHFDLEDVKADRQLVCKVLPIVLEANQKLISLKLPDWPDSDFETLAIAMDKNCTLRCLSIPALEQERESLLETPEIFDRKYPNYVALMDRVARNWRKWDEERFALIEGGMRVLLGNLGGVGLNRVPYDIARYAADVAVSRNGAQDAVVLHRLNRSADQEGSAALARLERERETRAKPLAAQERVQDNKS</sequence>
<dbReference type="PANTHER" id="PTHR47679">
    <property type="entry name" value="PROTEIN TORNADO 1"/>
    <property type="match status" value="1"/>
</dbReference>
<proteinExistence type="predicted"/>
<dbReference type="PANTHER" id="PTHR47679:SF2">
    <property type="entry name" value="C-TERMINAL OF ROC (COR) DOMAIN-CONTAINING PROTEIN"/>
    <property type="match status" value="1"/>
</dbReference>
<reference evidence="2 3" key="1">
    <citation type="submission" date="2023-07" db="EMBL/GenBank/DDBJ databases">
        <title>Sorghum-associated microbial communities from plants grown in Nebraska, USA.</title>
        <authorList>
            <person name="Schachtman D."/>
        </authorList>
    </citation>
    <scope>NUCLEOTIDE SEQUENCE [LARGE SCALE GENOMIC DNA]</scope>
    <source>
        <strain evidence="2 3">DS1781</strain>
    </source>
</reference>